<comment type="caution">
    <text evidence="1">The sequence shown here is derived from an EMBL/GenBank/DDBJ whole genome shotgun (WGS) entry which is preliminary data.</text>
</comment>
<dbReference type="Gramene" id="rna35961">
    <property type="protein sequence ID" value="RHN51512.1"/>
    <property type="gene ID" value="gene35961"/>
</dbReference>
<reference evidence="2" key="1">
    <citation type="journal article" date="2018" name="Nat. Plants">
        <title>Whole-genome landscape of Medicago truncatula symbiotic genes.</title>
        <authorList>
            <person name="Pecrix Y."/>
            <person name="Staton S.E."/>
            <person name="Sallet E."/>
            <person name="Lelandais-Briere C."/>
            <person name="Moreau S."/>
            <person name="Carrere S."/>
            <person name="Blein T."/>
            <person name="Jardinaud M.F."/>
            <person name="Latrasse D."/>
            <person name="Zouine M."/>
            <person name="Zahm M."/>
            <person name="Kreplak J."/>
            <person name="Mayjonade B."/>
            <person name="Satge C."/>
            <person name="Perez M."/>
            <person name="Cauet S."/>
            <person name="Marande W."/>
            <person name="Chantry-Darmon C."/>
            <person name="Lopez-Roques C."/>
            <person name="Bouchez O."/>
            <person name="Berard A."/>
            <person name="Debelle F."/>
            <person name="Munos S."/>
            <person name="Bendahmane A."/>
            <person name="Berges H."/>
            <person name="Niebel A."/>
            <person name="Buitink J."/>
            <person name="Frugier F."/>
            <person name="Benhamed M."/>
            <person name="Crespi M."/>
            <person name="Gouzy J."/>
            <person name="Gamas P."/>
        </authorList>
    </citation>
    <scope>NUCLEOTIDE SEQUENCE [LARGE SCALE GENOMIC DNA]</scope>
    <source>
        <strain evidence="2">cv. Jemalong A17</strain>
    </source>
</reference>
<dbReference type="PANTHER" id="PTHR31903">
    <property type="entry name" value="F12F1.11-RELATED"/>
    <property type="match status" value="1"/>
</dbReference>
<sequence>MKISYQKGMIHSSPPTIWEKLSFLPAAILTLTVVLSPEDQEILAYLISCPSSSFNGNGSQKINDVSDHFPHLFHCNCFRCYKNYWVRWNSSSNHLVIHNIIDDFEDFVSQTTNKKKEKKNSNNNKLSESTHFKLESVTMTERSSRSSNIVGVAENEEKLGLVTKCLCLVAEWILWMWCVWGRLINFQHKK</sequence>
<gene>
    <name evidence="1" type="ORF">MtrunA17_Chr6g0469421</name>
</gene>
<dbReference type="EMBL" id="PSQE01000006">
    <property type="protein sequence ID" value="RHN51512.1"/>
    <property type="molecule type" value="Genomic_DNA"/>
</dbReference>
<dbReference type="AlphaFoldDB" id="A0A396HDW2"/>
<accession>A0A396HDW2</accession>
<evidence type="ECO:0000313" key="2">
    <source>
        <dbReference type="Proteomes" id="UP000265566"/>
    </source>
</evidence>
<evidence type="ECO:0000313" key="1">
    <source>
        <dbReference type="EMBL" id="RHN51512.1"/>
    </source>
</evidence>
<proteinExistence type="predicted"/>
<dbReference type="PANTHER" id="PTHR31903:SF6">
    <property type="entry name" value="F12F1.11-RELATED"/>
    <property type="match status" value="1"/>
</dbReference>
<dbReference type="Proteomes" id="UP000265566">
    <property type="component" value="Chromosome 6"/>
</dbReference>
<protein>
    <submittedName>
        <fullName evidence="1">Uncharacterized protein</fullName>
    </submittedName>
</protein>
<name>A0A396HDW2_MEDTR</name>
<organism evidence="1 2">
    <name type="scientific">Medicago truncatula</name>
    <name type="common">Barrel medic</name>
    <name type="synonym">Medicago tribuloides</name>
    <dbReference type="NCBI Taxonomy" id="3880"/>
    <lineage>
        <taxon>Eukaryota</taxon>
        <taxon>Viridiplantae</taxon>
        <taxon>Streptophyta</taxon>
        <taxon>Embryophyta</taxon>
        <taxon>Tracheophyta</taxon>
        <taxon>Spermatophyta</taxon>
        <taxon>Magnoliopsida</taxon>
        <taxon>eudicotyledons</taxon>
        <taxon>Gunneridae</taxon>
        <taxon>Pentapetalae</taxon>
        <taxon>rosids</taxon>
        <taxon>fabids</taxon>
        <taxon>Fabales</taxon>
        <taxon>Fabaceae</taxon>
        <taxon>Papilionoideae</taxon>
        <taxon>50 kb inversion clade</taxon>
        <taxon>NPAAA clade</taxon>
        <taxon>Hologalegina</taxon>
        <taxon>IRL clade</taxon>
        <taxon>Trifolieae</taxon>
        <taxon>Medicago</taxon>
    </lineage>
</organism>